<proteinExistence type="predicted"/>
<dbReference type="EMBL" id="RQTE01000016">
    <property type="protein sequence ID" value="RZI04650.1"/>
    <property type="molecule type" value="Genomic_DNA"/>
</dbReference>
<dbReference type="Proteomes" id="UP000293854">
    <property type="component" value="Unassembled WGS sequence"/>
</dbReference>
<reference evidence="1 2" key="1">
    <citation type="submission" date="2018-11" db="EMBL/GenBank/DDBJ databases">
        <title>Genomic profiling of Staphylococcus species from a Poultry farm system in KwaZulu-Natal, South Africa.</title>
        <authorList>
            <person name="Amoako D.G."/>
            <person name="Somboro A.M."/>
            <person name="Abia A.L.K."/>
            <person name="Bester L.A."/>
            <person name="Essack S.Y."/>
        </authorList>
    </citation>
    <scope>NUCLEOTIDE SEQUENCE [LARGE SCALE GENOMIC DNA]</scope>
    <source>
        <strain evidence="1 2">SA11</strain>
    </source>
</reference>
<dbReference type="InterPro" id="IPR036188">
    <property type="entry name" value="FAD/NAD-bd_sf"/>
</dbReference>
<protein>
    <submittedName>
        <fullName evidence="1">Uncharacterized protein</fullName>
    </submittedName>
</protein>
<dbReference type="Gene3D" id="3.50.50.60">
    <property type="entry name" value="FAD/NAD(P)-binding domain"/>
    <property type="match status" value="1"/>
</dbReference>
<evidence type="ECO:0000313" key="2">
    <source>
        <dbReference type="Proteomes" id="UP000293854"/>
    </source>
</evidence>
<feature type="non-terminal residue" evidence="1">
    <location>
        <position position="83"/>
    </location>
</feature>
<organism evidence="1 2">
    <name type="scientific">Staphylococcus condimenti</name>
    <dbReference type="NCBI Taxonomy" id="70255"/>
    <lineage>
        <taxon>Bacteria</taxon>
        <taxon>Bacillati</taxon>
        <taxon>Bacillota</taxon>
        <taxon>Bacilli</taxon>
        <taxon>Bacillales</taxon>
        <taxon>Staphylococcaceae</taxon>
        <taxon>Staphylococcus</taxon>
    </lineage>
</organism>
<dbReference type="PANTHER" id="PTHR37417">
    <property type="entry name" value="67 KDA MYOSIN-CROSS-REACTIVE ANTIGEN FAMILY PROTEIN (AFU_ORTHOLOGUE AFUA_5G09970)"/>
    <property type="match status" value="1"/>
</dbReference>
<dbReference type="AlphaFoldDB" id="A0A4Q7CSD0"/>
<evidence type="ECO:0000313" key="1">
    <source>
        <dbReference type="EMBL" id="RZI04650.1"/>
    </source>
</evidence>
<comment type="caution">
    <text evidence="1">The sequence shown here is derived from an EMBL/GenBank/DDBJ whole genome shotgun (WGS) entry which is preliminary data.</text>
</comment>
<accession>A0A4Q7CSD0</accession>
<sequence>MFFYFATQPLTFTKYNQYESLVLPMIEYLKSYGVHFEYGVQVDNILVDSTSSKKIARELLINKNGKTESIPLTLDDLVFVTNG</sequence>
<dbReference type="Pfam" id="PF06100">
    <property type="entry name" value="MCRA"/>
    <property type="match status" value="1"/>
</dbReference>
<dbReference type="GO" id="GO:0050151">
    <property type="term" value="F:oleate hydratase activity"/>
    <property type="evidence" value="ECO:0007669"/>
    <property type="project" value="InterPro"/>
</dbReference>
<gene>
    <name evidence="1" type="ORF">EIG99_00765</name>
</gene>
<dbReference type="PANTHER" id="PTHR37417:SF3">
    <property type="entry name" value="MYOSIN-CROSSREACTIVE PROTEIN"/>
    <property type="match status" value="1"/>
</dbReference>
<dbReference type="GO" id="GO:0071949">
    <property type="term" value="F:FAD binding"/>
    <property type="evidence" value="ECO:0007669"/>
    <property type="project" value="InterPro"/>
</dbReference>
<name>A0A4Q7CSD0_9STAP</name>
<dbReference type="GO" id="GO:0006631">
    <property type="term" value="P:fatty acid metabolic process"/>
    <property type="evidence" value="ECO:0007669"/>
    <property type="project" value="InterPro"/>
</dbReference>
<dbReference type="InterPro" id="IPR010354">
    <property type="entry name" value="Oleate_hydratase"/>
</dbReference>